<comment type="caution">
    <text evidence="1">The sequence shown here is derived from an EMBL/GenBank/DDBJ whole genome shotgun (WGS) entry which is preliminary data.</text>
</comment>
<keyword evidence="1" id="KW-0378">Hydrolase</keyword>
<dbReference type="Proteomes" id="UP000290253">
    <property type="component" value="Unassembled WGS sequence"/>
</dbReference>
<accession>A0A4Q1S8F2</accession>
<evidence type="ECO:0000313" key="2">
    <source>
        <dbReference type="Proteomes" id="UP000290253"/>
    </source>
</evidence>
<name>A0A4Q1S8F2_9BACT</name>
<dbReference type="AlphaFoldDB" id="A0A4Q1S8F2"/>
<dbReference type="GO" id="GO:0004180">
    <property type="term" value="F:carboxypeptidase activity"/>
    <property type="evidence" value="ECO:0007669"/>
    <property type="project" value="UniProtKB-KW"/>
</dbReference>
<keyword evidence="1" id="KW-0645">Protease</keyword>
<proteinExistence type="predicted"/>
<keyword evidence="2" id="KW-1185">Reference proteome</keyword>
<dbReference type="Gene3D" id="2.60.40.1120">
    <property type="entry name" value="Carboxypeptidase-like, regulatory domain"/>
    <property type="match status" value="1"/>
</dbReference>
<evidence type="ECO:0000313" key="1">
    <source>
        <dbReference type="EMBL" id="RXS93290.1"/>
    </source>
</evidence>
<keyword evidence="1" id="KW-0121">Carboxypeptidase</keyword>
<reference evidence="1 2" key="1">
    <citation type="journal article" date="2016" name="Int. J. Syst. Evol. Microbiol.">
        <title>Acidipila dinghuensis sp. nov., an acidobacterium isolated from forest soil.</title>
        <authorList>
            <person name="Jiang Y.W."/>
            <person name="Wang J."/>
            <person name="Chen M.H."/>
            <person name="Lv Y.Y."/>
            <person name="Qiu L.H."/>
        </authorList>
    </citation>
    <scope>NUCLEOTIDE SEQUENCE [LARGE SCALE GENOMIC DNA]</scope>
    <source>
        <strain evidence="1 2">DHOF10</strain>
    </source>
</reference>
<organism evidence="1 2">
    <name type="scientific">Silvibacterium dinghuense</name>
    <dbReference type="NCBI Taxonomy" id="1560006"/>
    <lineage>
        <taxon>Bacteria</taxon>
        <taxon>Pseudomonadati</taxon>
        <taxon>Acidobacteriota</taxon>
        <taxon>Terriglobia</taxon>
        <taxon>Terriglobales</taxon>
        <taxon>Acidobacteriaceae</taxon>
        <taxon>Silvibacterium</taxon>
    </lineage>
</organism>
<dbReference type="InterPro" id="IPR008969">
    <property type="entry name" value="CarboxyPept-like_regulatory"/>
</dbReference>
<dbReference type="EMBL" id="SDMK01000005">
    <property type="protein sequence ID" value="RXS93290.1"/>
    <property type="molecule type" value="Genomic_DNA"/>
</dbReference>
<gene>
    <name evidence="1" type="ORF">ESZ00_18195</name>
</gene>
<dbReference type="OrthoDB" id="102259at2"/>
<dbReference type="Pfam" id="PF13620">
    <property type="entry name" value="CarboxypepD_reg"/>
    <property type="match status" value="1"/>
</dbReference>
<protein>
    <submittedName>
        <fullName evidence="1">Carboxypeptidase regulatory-like domain-containing protein</fullName>
    </submittedName>
</protein>
<dbReference type="SUPFAM" id="SSF49464">
    <property type="entry name" value="Carboxypeptidase regulatory domain-like"/>
    <property type="match status" value="1"/>
</dbReference>
<sequence length="582" mass="62740">MFWSWRPGAIHKVEPVTRRLTIYVPIFVLLCAALQLPARALSDGAVSGVVRDAGGAPQIGTLVQLVRPDLSVISQTFTDDRGHYSLPRIIPGVYGVKATAALFLPTLRENLHVAPSSKLVVNLTLTTLYEAFRWLPAQPRQVDEPQDDWTWTLRLSANRPLLRVLGDGPLVVLQEADGQNQALKARVSVRGGESGFGDGGVHNGFEMRRNTDDTKQLLVRADLSQAGNTSLNTVVGYEQQLSPVSTLKTVAAFLDRPEIAGGPDAQGLEALVFRSAESLDLTPAIHLEGGSEFEAIHLGGTEVASHPFGVVQVKAGDTSLAYRVTTSPGLEGSGQLDRESTLVPAVGEADGHLLLEHGLHQELALSHESGNVRWTMAVYHDRDEHPMIEGGGTVSEADWKENDLLYDASTDTLRIAGEGYSTNGIVAELRDVLPQDMWISVAAAMGNAMTMDAASGSSSAAPASLQQTIAAIHPGRAETVAASFGGKLQGAKTQWQASYRWQPGNTLTAVDSFNRSLADPYLSFYLRQPLHYRCLLPNGMEAMIDVRNLLAQGYRPVLTSDGSLLYFAQESRAIEAGLAFSF</sequence>